<dbReference type="Pfam" id="PF04037">
    <property type="entry name" value="DUF382"/>
    <property type="match status" value="1"/>
</dbReference>
<reference evidence="3 4" key="1">
    <citation type="submission" date="2017-09" db="EMBL/GenBank/DDBJ databases">
        <title>WGS assembly of Aquilegia coerulea Goldsmith.</title>
        <authorList>
            <person name="Hodges S."/>
            <person name="Kramer E."/>
            <person name="Nordborg M."/>
            <person name="Tomkins J."/>
            <person name="Borevitz J."/>
            <person name="Derieg N."/>
            <person name="Yan J."/>
            <person name="Mihaltcheva S."/>
            <person name="Hayes R.D."/>
            <person name="Rokhsar D."/>
        </authorList>
    </citation>
    <scope>NUCLEOTIDE SEQUENCE [LARGE SCALE GENOMIC DNA]</scope>
    <source>
        <strain evidence="4">cv. Goldsmith</strain>
    </source>
</reference>
<feature type="compositionally biased region" description="Polar residues" evidence="1">
    <location>
        <begin position="390"/>
        <end position="403"/>
    </location>
</feature>
<dbReference type="Pfam" id="PF04046">
    <property type="entry name" value="PSP"/>
    <property type="match status" value="1"/>
</dbReference>
<keyword evidence="4" id="KW-1185">Reference proteome</keyword>
<dbReference type="FunCoup" id="A0A2G5FAP5">
    <property type="interactions" value="3778"/>
</dbReference>
<dbReference type="InterPro" id="IPR052584">
    <property type="entry name" value="U2_snRNP_Complex_Component"/>
</dbReference>
<dbReference type="InParanoid" id="A0A2G5FAP5"/>
<feature type="region of interest" description="Disordered" evidence="1">
    <location>
        <begin position="1"/>
        <end position="37"/>
    </location>
</feature>
<dbReference type="PANTHER" id="PTHR12785:SF6">
    <property type="entry name" value="SPLICING FACTOR 3B SUBUNIT 2"/>
    <property type="match status" value="1"/>
</dbReference>
<dbReference type="STRING" id="218851.A0A2G5FAP5"/>
<protein>
    <recommendedName>
        <fullName evidence="2">PSP proline-rich domain-containing protein</fullName>
    </recommendedName>
</protein>
<dbReference type="EMBL" id="KZ305018">
    <property type="protein sequence ID" value="PIA65099.1"/>
    <property type="molecule type" value="Genomic_DNA"/>
</dbReference>
<evidence type="ECO:0000256" key="1">
    <source>
        <dbReference type="SAM" id="MobiDB-lite"/>
    </source>
</evidence>
<name>A0A2G5FAP5_AQUCA</name>
<feature type="region of interest" description="Disordered" evidence="1">
    <location>
        <begin position="370"/>
        <end position="409"/>
    </location>
</feature>
<accession>A0A2G5FAP5</accession>
<feature type="compositionally biased region" description="Polar residues" evidence="1">
    <location>
        <begin position="100"/>
        <end position="109"/>
    </location>
</feature>
<feature type="compositionally biased region" description="Polar residues" evidence="1">
    <location>
        <begin position="1"/>
        <end position="15"/>
    </location>
</feature>
<evidence type="ECO:0000313" key="4">
    <source>
        <dbReference type="Proteomes" id="UP000230069"/>
    </source>
</evidence>
<proteinExistence type="predicted"/>
<sequence>MTAKSVNPKSASSGDLESHLLTNNTHNNKKATKPLEKIEIEYVPEKADLEDFEEFKNIFTKFGVSGNSAAGLEDDAKKGEAAPAKKKVDSDDSDEEGQDMQKQADNGVSNRKKKFQRRMNIAELKQICSKPDVVEVWDATAADPKLLVYLKSYRNSVPVPRHWSQKRKFLQGMQGIEKQPFKLPDFIAATGIEKIRQAYIEKEDSKKLRRKQRERMQPKMGKMDIDYQVLYDAFFKNKTKPKLTARGDLYYEGKEFEVKLREMKPAGMLSRELKEALGMPDEGAPPPWLISMQRYGPPPSYPHLKIPGLNAPIPLGTSFGYHPGCWGKPPVDEYGSPLYGDVFGLQQQEQLNYGEEPVDRSKHWGDLAEEEAEEIEEEEEEIEEEELETGIQSVDSLSSTPTGVETPDVIQLRKKEPEKPLYQVLEEKEENIAPGTLLGTAHTYVVGSGTQRVDFPRGQKSDKVNVTLKPEHLEGMENLDNVLAAKYEEAREE</sequence>
<evidence type="ECO:0000313" key="3">
    <source>
        <dbReference type="EMBL" id="PIA65099.1"/>
    </source>
</evidence>
<feature type="region of interest" description="Disordered" evidence="1">
    <location>
        <begin position="65"/>
        <end position="113"/>
    </location>
</feature>
<dbReference type="Proteomes" id="UP000230069">
    <property type="component" value="Unassembled WGS sequence"/>
</dbReference>
<feature type="domain" description="PSP proline-rich" evidence="2">
    <location>
        <begin position="260"/>
        <end position="315"/>
    </location>
</feature>
<dbReference type="InterPro" id="IPR007180">
    <property type="entry name" value="DUF382"/>
</dbReference>
<dbReference type="GO" id="GO:0005634">
    <property type="term" value="C:nucleus"/>
    <property type="evidence" value="ECO:0007669"/>
    <property type="project" value="InterPro"/>
</dbReference>
<dbReference type="InterPro" id="IPR006568">
    <property type="entry name" value="PSP_pro-rich"/>
</dbReference>
<dbReference type="AlphaFoldDB" id="A0A2G5FAP5"/>
<evidence type="ECO:0000259" key="2">
    <source>
        <dbReference type="SMART" id="SM00581"/>
    </source>
</evidence>
<dbReference type="OrthoDB" id="10260794at2759"/>
<organism evidence="3 4">
    <name type="scientific">Aquilegia coerulea</name>
    <name type="common">Rocky mountain columbine</name>
    <dbReference type="NCBI Taxonomy" id="218851"/>
    <lineage>
        <taxon>Eukaryota</taxon>
        <taxon>Viridiplantae</taxon>
        <taxon>Streptophyta</taxon>
        <taxon>Embryophyta</taxon>
        <taxon>Tracheophyta</taxon>
        <taxon>Spermatophyta</taxon>
        <taxon>Magnoliopsida</taxon>
        <taxon>Ranunculales</taxon>
        <taxon>Ranunculaceae</taxon>
        <taxon>Thalictroideae</taxon>
        <taxon>Aquilegia</taxon>
    </lineage>
</organism>
<gene>
    <name evidence="3" type="ORF">AQUCO_00100526v1</name>
</gene>
<dbReference type="SMART" id="SM00581">
    <property type="entry name" value="PSP"/>
    <property type="match status" value="1"/>
</dbReference>
<feature type="compositionally biased region" description="Acidic residues" evidence="1">
    <location>
        <begin position="370"/>
        <end position="388"/>
    </location>
</feature>
<dbReference type="PANTHER" id="PTHR12785">
    <property type="entry name" value="SPLICING FACTOR 3B"/>
    <property type="match status" value="1"/>
</dbReference>